<dbReference type="RefSeq" id="WP_221496509.1">
    <property type="nucleotide sequence ID" value="NZ_JACHJB010000002.1"/>
</dbReference>
<dbReference type="AlphaFoldDB" id="A0A7X0C3K8"/>
<evidence type="ECO:0000256" key="1">
    <source>
        <dbReference type="SAM" id="MobiDB-lite"/>
    </source>
</evidence>
<evidence type="ECO:0000313" key="2">
    <source>
        <dbReference type="EMBL" id="MBB6347874.1"/>
    </source>
</evidence>
<evidence type="ECO:0000313" key="3">
    <source>
        <dbReference type="Proteomes" id="UP000583800"/>
    </source>
</evidence>
<name>A0A7X0C3K8_9ACTN</name>
<proteinExistence type="predicted"/>
<reference evidence="2 3" key="1">
    <citation type="submission" date="2020-08" db="EMBL/GenBank/DDBJ databases">
        <title>Sequencing the genomes of 1000 actinobacteria strains.</title>
        <authorList>
            <person name="Klenk H.-P."/>
        </authorList>
    </citation>
    <scope>NUCLEOTIDE SEQUENCE [LARGE SCALE GENOMIC DNA]</scope>
    <source>
        <strain evidence="2 3">DSM 45913</strain>
    </source>
</reference>
<protein>
    <submittedName>
        <fullName evidence="2">Uncharacterized protein</fullName>
    </submittedName>
</protein>
<dbReference type="EMBL" id="JACHJB010000002">
    <property type="protein sequence ID" value="MBB6347874.1"/>
    <property type="molecule type" value="Genomic_DNA"/>
</dbReference>
<comment type="caution">
    <text evidence="2">The sequence shown here is derived from an EMBL/GenBank/DDBJ whole genome shotgun (WGS) entry which is preliminary data.</text>
</comment>
<dbReference type="Proteomes" id="UP000583800">
    <property type="component" value="Unassembled WGS sequence"/>
</dbReference>
<keyword evidence="3" id="KW-1185">Reference proteome</keyword>
<feature type="region of interest" description="Disordered" evidence="1">
    <location>
        <begin position="165"/>
        <end position="200"/>
    </location>
</feature>
<organism evidence="2 3">
    <name type="scientific">Nonomuraea muscovyensis</name>
    <dbReference type="NCBI Taxonomy" id="1124761"/>
    <lineage>
        <taxon>Bacteria</taxon>
        <taxon>Bacillati</taxon>
        <taxon>Actinomycetota</taxon>
        <taxon>Actinomycetes</taxon>
        <taxon>Streptosporangiales</taxon>
        <taxon>Streptosporangiaceae</taxon>
        <taxon>Nonomuraea</taxon>
    </lineage>
</organism>
<accession>A0A7X0C3K8</accession>
<gene>
    <name evidence="2" type="ORF">FHU36_004419</name>
</gene>
<sequence length="200" mass="21740">MDASTREGLEAVREEHGAGLAALGGRRLTGFALVRFVEDGDWFADCPVVLDFDGVQAEICHWKFDELSISWNSIDTTAAISGWEYVEQTPAWSDADERLESFVGQELREVALLEWRPSSRHDLADGTLAVEFVFGAGRFHLANALDENSIDVGDAHPDFVRHRLGRGADLPGRGTGGGGNVSEPAEQPVQGIRLPRSPIG</sequence>